<evidence type="ECO:0000313" key="2">
    <source>
        <dbReference type="Proteomes" id="UP000248817"/>
    </source>
</evidence>
<dbReference type="Proteomes" id="UP000248817">
    <property type="component" value="Unassembled WGS sequence"/>
</dbReference>
<evidence type="ECO:0000313" key="1">
    <source>
        <dbReference type="EMBL" id="PYI33870.1"/>
    </source>
</evidence>
<reference evidence="1 2" key="1">
    <citation type="submission" date="2018-02" db="EMBL/GenBank/DDBJ databases">
        <title>The genomes of Aspergillus section Nigri reveals drivers in fungal speciation.</title>
        <authorList>
            <consortium name="DOE Joint Genome Institute"/>
            <person name="Vesth T.C."/>
            <person name="Nybo J."/>
            <person name="Theobald S."/>
            <person name="Brandl J."/>
            <person name="Frisvad J.C."/>
            <person name="Nielsen K.F."/>
            <person name="Lyhne E.K."/>
            <person name="Kogle M.E."/>
            <person name="Kuo A."/>
            <person name="Riley R."/>
            <person name="Clum A."/>
            <person name="Nolan M."/>
            <person name="Lipzen A."/>
            <person name="Salamov A."/>
            <person name="Henrissat B."/>
            <person name="Wiebenga A."/>
            <person name="De vries R.P."/>
            <person name="Grigoriev I.V."/>
            <person name="Mortensen U.H."/>
            <person name="Andersen M.R."/>
            <person name="Baker S.E."/>
        </authorList>
    </citation>
    <scope>NUCLEOTIDE SEQUENCE [LARGE SCALE GENOMIC DNA]</scope>
    <source>
        <strain evidence="1 2">CBS 114.80</strain>
    </source>
</reference>
<proteinExistence type="predicted"/>
<organism evidence="1 2">
    <name type="scientific">Aspergillus indologenus CBS 114.80</name>
    <dbReference type="NCBI Taxonomy" id="1450541"/>
    <lineage>
        <taxon>Eukaryota</taxon>
        <taxon>Fungi</taxon>
        <taxon>Dikarya</taxon>
        <taxon>Ascomycota</taxon>
        <taxon>Pezizomycotina</taxon>
        <taxon>Eurotiomycetes</taxon>
        <taxon>Eurotiomycetidae</taxon>
        <taxon>Eurotiales</taxon>
        <taxon>Aspergillaceae</taxon>
        <taxon>Aspergillus</taxon>
        <taxon>Aspergillus subgen. Circumdati</taxon>
    </lineage>
</organism>
<sequence>MRQGWSIFDVLCDPSTDTSVTGLYKTESTHTRGNCIPYMSISLANNDRWTGHFCNSVCFTAGVGWPSSRSLLVGHK</sequence>
<dbReference type="AlphaFoldDB" id="A0A2V5IY53"/>
<gene>
    <name evidence="1" type="ORF">BP00DRAFT_423683</name>
</gene>
<protein>
    <submittedName>
        <fullName evidence="1">Uncharacterized protein</fullName>
    </submittedName>
</protein>
<name>A0A2V5IY53_9EURO</name>
<accession>A0A2V5IY53</accession>
<keyword evidence="2" id="KW-1185">Reference proteome</keyword>
<dbReference type="EMBL" id="KZ825480">
    <property type="protein sequence ID" value="PYI33870.1"/>
    <property type="molecule type" value="Genomic_DNA"/>
</dbReference>